<name>A0ACC1U7E1_9AGAR</name>
<protein>
    <submittedName>
        <fullName evidence="1">Uncharacterized protein</fullName>
    </submittedName>
</protein>
<organism evidence="1 2">
    <name type="scientific">Lentinula aff. lateritia</name>
    <dbReference type="NCBI Taxonomy" id="2804960"/>
    <lineage>
        <taxon>Eukaryota</taxon>
        <taxon>Fungi</taxon>
        <taxon>Dikarya</taxon>
        <taxon>Basidiomycota</taxon>
        <taxon>Agaricomycotina</taxon>
        <taxon>Agaricomycetes</taxon>
        <taxon>Agaricomycetidae</taxon>
        <taxon>Agaricales</taxon>
        <taxon>Marasmiineae</taxon>
        <taxon>Omphalotaceae</taxon>
        <taxon>Lentinula</taxon>
    </lineage>
</organism>
<dbReference type="EMBL" id="MU795017">
    <property type="protein sequence ID" value="KAJ3812640.1"/>
    <property type="molecule type" value="Genomic_DNA"/>
</dbReference>
<gene>
    <name evidence="1" type="ORF">F5876DRAFT_36862</name>
</gene>
<evidence type="ECO:0000313" key="2">
    <source>
        <dbReference type="Proteomes" id="UP001163835"/>
    </source>
</evidence>
<comment type="caution">
    <text evidence="1">The sequence shown here is derived from an EMBL/GenBank/DDBJ whole genome shotgun (WGS) entry which is preliminary data.</text>
</comment>
<keyword evidence="2" id="KW-1185">Reference proteome</keyword>
<sequence>MSTTSLPSYYVAPNLSRTPAYTEEPQEHEQRIALSDRLRSRNPGTFVKQSRNGEARLTLNAQNGTIPMYGSGGIIDGSIDIAKIENVTSIDIKVEGHLQVKEIAEGGTVDRKVDLASSVLWSKEEIAPCPSSCDFQLPLPHTFEIEGQHYNLPPTYNVKLSGLPGFVAFIEVSKCSLVSSHFLKRWSLSIRYTRLSVVGLTKYLIVNYSSVLSTPFIYHPRTRPMVPLPAPLQLTQNYFNGTPDWQLYESVMTSRRSSLQDISTRLYIPASRIFCASQNIPFHVTFESSALSLATFLPFGPSGHPSTKKPTRLQIMRKVTVDVRHQLMLGTSKTDMWRVDCLGEATFKHAGDGPTWVSFSGDISIDPPIKVMGFKVGGIAVKDFILFSMTPPEAQQAPFSELRQVIPIQLTTDVWSSNGNGLGTDLPSESVLSVRSS</sequence>
<reference evidence="1" key="1">
    <citation type="submission" date="2022-09" db="EMBL/GenBank/DDBJ databases">
        <title>A Global Phylogenomic Analysis of the Shiitake Genus Lentinula.</title>
        <authorList>
            <consortium name="DOE Joint Genome Institute"/>
            <person name="Sierra-Patev S."/>
            <person name="Min B."/>
            <person name="Naranjo-Ortiz M."/>
            <person name="Looney B."/>
            <person name="Konkel Z."/>
            <person name="Slot J.C."/>
            <person name="Sakamoto Y."/>
            <person name="Steenwyk J.L."/>
            <person name="Rokas A."/>
            <person name="Carro J."/>
            <person name="Camarero S."/>
            <person name="Ferreira P."/>
            <person name="Molpeceres G."/>
            <person name="Ruiz-Duenas F.J."/>
            <person name="Serrano A."/>
            <person name="Henrissat B."/>
            <person name="Drula E."/>
            <person name="Hughes K.W."/>
            <person name="Mata J.L."/>
            <person name="Ishikawa N.K."/>
            <person name="Vargas-Isla R."/>
            <person name="Ushijima S."/>
            <person name="Smith C.A."/>
            <person name="Ahrendt S."/>
            <person name="Andreopoulos W."/>
            <person name="He G."/>
            <person name="Labutti K."/>
            <person name="Lipzen A."/>
            <person name="Ng V."/>
            <person name="Riley R."/>
            <person name="Sandor L."/>
            <person name="Barry K."/>
            <person name="Martinez A.T."/>
            <person name="Xiao Y."/>
            <person name="Gibbons J.G."/>
            <person name="Terashima K."/>
            <person name="Grigoriev I.V."/>
            <person name="Hibbett D.S."/>
        </authorList>
    </citation>
    <scope>NUCLEOTIDE SEQUENCE</scope>
    <source>
        <strain evidence="1">TMI1499</strain>
    </source>
</reference>
<proteinExistence type="predicted"/>
<dbReference type="Proteomes" id="UP001163835">
    <property type="component" value="Unassembled WGS sequence"/>
</dbReference>
<evidence type="ECO:0000313" key="1">
    <source>
        <dbReference type="EMBL" id="KAJ3812640.1"/>
    </source>
</evidence>
<accession>A0ACC1U7E1</accession>